<keyword evidence="3" id="KW-1185">Reference proteome</keyword>
<reference evidence="3" key="1">
    <citation type="journal article" date="2019" name="Int. J. Syst. Evol. Microbiol.">
        <title>The Global Catalogue of Microorganisms (GCM) 10K type strain sequencing project: providing services to taxonomists for standard genome sequencing and annotation.</title>
        <authorList>
            <consortium name="The Broad Institute Genomics Platform"/>
            <consortium name="The Broad Institute Genome Sequencing Center for Infectious Disease"/>
            <person name="Wu L."/>
            <person name="Ma J."/>
        </authorList>
    </citation>
    <scope>NUCLEOTIDE SEQUENCE [LARGE SCALE GENOMIC DNA]</scope>
    <source>
        <strain evidence="3">JCM 17938</strain>
    </source>
</reference>
<dbReference type="Proteomes" id="UP001500212">
    <property type="component" value="Unassembled WGS sequence"/>
</dbReference>
<sequence length="344" mass="38000">MRGTEENGLQTLGTIIIVGWVTMIDQQQLLESVRDFAERALNAYLEDDTRVILTNAAFSLEHLCKAYLYGVHPALLVELRNGQLDSLLHLIGHGDRARKPLRTISGRDALKRVEDLLPNLNVPRESLAQLIDVRDGMVHVGFMSSSGIDELLTAFLQFSDVLHDELGSEREGRWGEHTELVEALLTRARNQIEQEAHRRIAVARARFARLAEIPVSDLVSAVAARAAEADASSDIRKAVYCLACGYAAPRLSGRTWMERTAADTDEPEWVPVSPLHPESWTSRSDSPVWWIGEHFECPECELTLDSEHLEPAGLPRKVGLGGGSSGSDDANAPVIRDDRISESG</sequence>
<evidence type="ECO:0000313" key="3">
    <source>
        <dbReference type="Proteomes" id="UP001500212"/>
    </source>
</evidence>
<feature type="region of interest" description="Disordered" evidence="1">
    <location>
        <begin position="313"/>
        <end position="344"/>
    </location>
</feature>
<organism evidence="2 3">
    <name type="scientific">Actinoallomurus liliacearum</name>
    <dbReference type="NCBI Taxonomy" id="1080073"/>
    <lineage>
        <taxon>Bacteria</taxon>
        <taxon>Bacillati</taxon>
        <taxon>Actinomycetota</taxon>
        <taxon>Actinomycetes</taxon>
        <taxon>Streptosporangiales</taxon>
        <taxon>Thermomonosporaceae</taxon>
        <taxon>Actinoallomurus</taxon>
    </lineage>
</organism>
<dbReference type="EMBL" id="BAABHJ010000021">
    <property type="protein sequence ID" value="GAA4612812.1"/>
    <property type="molecule type" value="Genomic_DNA"/>
</dbReference>
<gene>
    <name evidence="2" type="ORF">GCM10023195_55170</name>
</gene>
<evidence type="ECO:0000313" key="2">
    <source>
        <dbReference type="EMBL" id="GAA4612812.1"/>
    </source>
</evidence>
<proteinExistence type="predicted"/>
<feature type="compositionally biased region" description="Basic and acidic residues" evidence="1">
    <location>
        <begin position="335"/>
        <end position="344"/>
    </location>
</feature>
<comment type="caution">
    <text evidence="2">The sequence shown here is derived from an EMBL/GenBank/DDBJ whole genome shotgun (WGS) entry which is preliminary data.</text>
</comment>
<evidence type="ECO:0000256" key="1">
    <source>
        <dbReference type="SAM" id="MobiDB-lite"/>
    </source>
</evidence>
<accession>A0ABP8TP55</accession>
<name>A0ABP8TP55_9ACTN</name>
<evidence type="ECO:0008006" key="4">
    <source>
        <dbReference type="Google" id="ProtNLM"/>
    </source>
</evidence>
<protein>
    <recommendedName>
        <fullName evidence="4">DUF4145 domain-containing protein</fullName>
    </recommendedName>
</protein>